<feature type="region of interest" description="Disordered" evidence="1">
    <location>
        <begin position="27"/>
        <end position="62"/>
    </location>
</feature>
<name>A0A6I8TQ96_AEDAE</name>
<feature type="region of interest" description="Disordered" evidence="1">
    <location>
        <begin position="236"/>
        <end position="438"/>
    </location>
</feature>
<organism evidence="2 3">
    <name type="scientific">Aedes aegypti</name>
    <name type="common">Yellowfever mosquito</name>
    <name type="synonym">Culex aegypti</name>
    <dbReference type="NCBI Taxonomy" id="7159"/>
    <lineage>
        <taxon>Eukaryota</taxon>
        <taxon>Metazoa</taxon>
        <taxon>Ecdysozoa</taxon>
        <taxon>Arthropoda</taxon>
        <taxon>Hexapoda</taxon>
        <taxon>Insecta</taxon>
        <taxon>Pterygota</taxon>
        <taxon>Neoptera</taxon>
        <taxon>Endopterygota</taxon>
        <taxon>Diptera</taxon>
        <taxon>Nematocera</taxon>
        <taxon>Culicoidea</taxon>
        <taxon>Culicidae</taxon>
        <taxon>Culicinae</taxon>
        <taxon>Aedini</taxon>
        <taxon>Aedes</taxon>
        <taxon>Stegomyia</taxon>
    </lineage>
</organism>
<feature type="compositionally biased region" description="Basic and acidic residues" evidence="1">
    <location>
        <begin position="257"/>
        <end position="271"/>
    </location>
</feature>
<dbReference type="Proteomes" id="UP000008820">
    <property type="component" value="Chromosome 2"/>
</dbReference>
<feature type="compositionally biased region" description="Acidic residues" evidence="1">
    <location>
        <begin position="373"/>
        <end position="391"/>
    </location>
</feature>
<reference evidence="2" key="2">
    <citation type="submission" date="2020-05" db="UniProtKB">
        <authorList>
            <consortium name="EnsemblMetazoa"/>
        </authorList>
    </citation>
    <scope>IDENTIFICATION</scope>
    <source>
        <strain evidence="2">LVP_AGWG</strain>
    </source>
</reference>
<dbReference type="AlphaFoldDB" id="A0A6I8TQ96"/>
<feature type="compositionally biased region" description="Basic and acidic residues" evidence="1">
    <location>
        <begin position="27"/>
        <end position="60"/>
    </location>
</feature>
<reference evidence="2 3" key="1">
    <citation type="submission" date="2017-06" db="EMBL/GenBank/DDBJ databases">
        <title>Aedes aegypti genome working group (AGWG) sequencing and assembly.</title>
        <authorList>
            <consortium name="Aedes aegypti Genome Working Group (AGWG)"/>
            <person name="Matthews B.J."/>
        </authorList>
    </citation>
    <scope>NUCLEOTIDE SEQUENCE [LARGE SCALE GENOMIC DNA]</scope>
    <source>
        <strain evidence="2 3">LVP_AGWG</strain>
    </source>
</reference>
<feature type="compositionally biased region" description="Acidic residues" evidence="1">
    <location>
        <begin position="399"/>
        <end position="423"/>
    </location>
</feature>
<keyword evidence="3" id="KW-1185">Reference proteome</keyword>
<protein>
    <submittedName>
        <fullName evidence="2">Uncharacterized protein</fullName>
    </submittedName>
</protein>
<sequence length="585" mass="66171">MVVVEASAIEAANAKRYREELKNGNNFEERAGSTKTFRKLEKQKDFEEKSVEEAEEHEHYGINPTLEAAFNNTFGYRTYDLQSNVKNDIEAEADNRLSSHEQDMLGIRRTVPGWNGEPARRVSDNGNKDHQNNNKTDETDDYEYKIANQDGPLMPSLMSSEKADSTEINDMVAAHGQRFTGESTVIEKKSTLGWLKRKLFSIEGDSVADDRDDADSDYKADKRRKVGYAGEFTRRRGHYRDEDDDYPNKRGVPAGDDYYHQSDNSHADVSKRSNRYAADMGDTATYWNNANRKRESVQEEQGRVDSRNSDKAINRRRKSAKPVGSEMPTSDSTSNKQETPPDQQTVYRQQYDDSDQMQGTTPCDCAAKCATEESIDTSSEEPETTDSDNGTENETTEKAEEEGDEEDEIEEEKEEPVTEENVEESSSQTTQNELDHQKEVYIDLRIGIKSVGNQSSSTEDEPIEFHKKIVVKREEFENDKSSTFTSSLAPESKFPVDLVKAIYQLVDKDDSLRKHVAPRLPDRTKLLSKLEQPGHKQKINDRQLESTRGGSSDSKALAKIEDNASSNKALASVIEAIGELIRKRT</sequence>
<evidence type="ECO:0000313" key="2">
    <source>
        <dbReference type="EnsemblMetazoa" id="AAEL023086-PA"/>
    </source>
</evidence>
<gene>
    <name evidence="2" type="primary">110675229</name>
</gene>
<evidence type="ECO:0000313" key="3">
    <source>
        <dbReference type="Proteomes" id="UP000008820"/>
    </source>
</evidence>
<feature type="compositionally biased region" description="Basic and acidic residues" evidence="1">
    <location>
        <begin position="532"/>
        <end position="545"/>
    </location>
</feature>
<feature type="compositionally biased region" description="Polar residues" evidence="1">
    <location>
        <begin position="327"/>
        <end position="348"/>
    </location>
</feature>
<dbReference type="EnsemblMetazoa" id="AAEL023086-RA">
    <property type="protein sequence ID" value="AAEL023086-PA"/>
    <property type="gene ID" value="AAEL023086"/>
</dbReference>
<feature type="region of interest" description="Disordered" evidence="1">
    <location>
        <begin position="523"/>
        <end position="561"/>
    </location>
</feature>
<dbReference type="OrthoDB" id="7764173at2759"/>
<proteinExistence type="predicted"/>
<accession>A0A6I8TQ96</accession>
<dbReference type="InParanoid" id="A0A6I8TQ96"/>
<feature type="compositionally biased region" description="Basic and acidic residues" evidence="1">
    <location>
        <begin position="292"/>
        <end position="313"/>
    </location>
</feature>
<evidence type="ECO:0000256" key="1">
    <source>
        <dbReference type="SAM" id="MobiDB-lite"/>
    </source>
</evidence>
<feature type="compositionally biased region" description="Basic and acidic residues" evidence="1">
    <location>
        <begin position="118"/>
        <end position="137"/>
    </location>
</feature>
<feature type="region of interest" description="Disordered" evidence="1">
    <location>
        <begin position="110"/>
        <end position="140"/>
    </location>
</feature>